<accession>A0A6M1SYM8</accession>
<feature type="non-terminal residue" evidence="3">
    <location>
        <position position="517"/>
    </location>
</feature>
<dbReference type="Proteomes" id="UP000473278">
    <property type="component" value="Unassembled WGS sequence"/>
</dbReference>
<reference evidence="3 4" key="1">
    <citation type="submission" date="2020-02" db="EMBL/GenBank/DDBJ databases">
        <title>Balneolaceae bacterium YR4-1, complete genome.</title>
        <authorList>
            <person name="Li Y."/>
            <person name="Wu S."/>
        </authorList>
    </citation>
    <scope>NUCLEOTIDE SEQUENCE [LARGE SCALE GENOMIC DNA]</scope>
    <source>
        <strain evidence="3 4">YR4-1</strain>
    </source>
</reference>
<dbReference type="InterPro" id="IPR036179">
    <property type="entry name" value="Ig-like_dom_sf"/>
</dbReference>
<dbReference type="PANTHER" id="PTHR48060:SF21">
    <property type="entry name" value="L DOMAIN-LIKE PROTEIN"/>
    <property type="match status" value="1"/>
</dbReference>
<dbReference type="InterPro" id="IPR007110">
    <property type="entry name" value="Ig-like_dom"/>
</dbReference>
<comment type="caution">
    <text evidence="3">The sequence shown here is derived from an EMBL/GenBank/DDBJ whole genome shotgun (WGS) entry which is preliminary data.</text>
</comment>
<dbReference type="Gene3D" id="3.80.10.10">
    <property type="entry name" value="Ribonuclease Inhibitor"/>
    <property type="match status" value="2"/>
</dbReference>
<keyword evidence="4" id="KW-1185">Reference proteome</keyword>
<proteinExistence type="predicted"/>
<organism evidence="3 4">
    <name type="scientific">Halalkalibaculum roseum</name>
    <dbReference type="NCBI Taxonomy" id="2709311"/>
    <lineage>
        <taxon>Bacteria</taxon>
        <taxon>Pseudomonadati</taxon>
        <taxon>Balneolota</taxon>
        <taxon>Balneolia</taxon>
        <taxon>Balneolales</taxon>
        <taxon>Balneolaceae</taxon>
        <taxon>Halalkalibaculum</taxon>
    </lineage>
</organism>
<dbReference type="InterPro" id="IPR032675">
    <property type="entry name" value="LRR_dom_sf"/>
</dbReference>
<dbReference type="InterPro" id="IPR053211">
    <property type="entry name" value="DNA_repair-toleration"/>
</dbReference>
<dbReference type="InterPro" id="IPR013783">
    <property type="entry name" value="Ig-like_fold"/>
</dbReference>
<sequence length="517" mass="56849">EALWVSLNQPALTGWGSEMSLSNTIDGVTVETIGGELRVTSINLRKKGLTGNIEVPELGNLKELTYFNTFFNSLDSYIPQELVDLPKLEYLYLSRTSINGFPDDQDPHVEATTGGTDVHPGKGKRTEQNVWRGNLHAPTNPGASVLKWLYVTHTDSDISSADGLQSMDAEWFQVYSLEGLYVWWNRGISNFPFPAEFTNMTNLTHLALEGGANGDGFLTGNLPSDLSGLSGLKWFRIPAHEQLAIDLDTIDMSTMTGLNMIWIGGCAVSGSLPDYFFDGTLPNIYQSINSWPGGSSPGAEGAHPEVAANQGPYGNGFNVFQYRNNSLTSLPATLWQNNPGIIQPEFAMNDLTTIGTKDLSNQNSLRYLRLNENELHEDLPYLSWNYTLSGGIEIQNNRYVFKHMLYVPPNAPNGETVFELYKNVTQSGEFSYVPQKPFGQARTISVAEGSEVTLNDFDGIVTHADNQYQWQKDGVNISGATSRSLTLSNAQSSDAGTYRLVVTNPNISDLTLTSEPI</sequence>
<dbReference type="SUPFAM" id="SSF48726">
    <property type="entry name" value="Immunoglobulin"/>
    <property type="match status" value="1"/>
</dbReference>
<dbReference type="AlphaFoldDB" id="A0A6M1SYM8"/>
<feature type="non-terminal residue" evidence="3">
    <location>
        <position position="1"/>
    </location>
</feature>
<dbReference type="PANTHER" id="PTHR48060">
    <property type="entry name" value="DNA DAMAGE-REPAIR/TOLERATION PROTEIN DRT100"/>
    <property type="match status" value="1"/>
</dbReference>
<dbReference type="GO" id="GO:0030313">
    <property type="term" value="C:cell envelope"/>
    <property type="evidence" value="ECO:0007669"/>
    <property type="project" value="UniProtKB-SubCell"/>
</dbReference>
<protein>
    <recommendedName>
        <fullName evidence="2">Ig-like domain-containing protein</fullName>
    </recommendedName>
</protein>
<dbReference type="Gene3D" id="2.60.40.10">
    <property type="entry name" value="Immunoglobulins"/>
    <property type="match status" value="1"/>
</dbReference>
<dbReference type="PROSITE" id="PS50835">
    <property type="entry name" value="IG_LIKE"/>
    <property type="match status" value="1"/>
</dbReference>
<evidence type="ECO:0000313" key="3">
    <source>
        <dbReference type="EMBL" id="NGP78192.1"/>
    </source>
</evidence>
<dbReference type="CDD" id="cd00096">
    <property type="entry name" value="Ig"/>
    <property type="match status" value="1"/>
</dbReference>
<gene>
    <name evidence="3" type="ORF">G3570_16250</name>
</gene>
<dbReference type="SUPFAM" id="SSF52047">
    <property type="entry name" value="RNI-like"/>
    <property type="match status" value="1"/>
</dbReference>
<name>A0A6M1SYM8_9BACT</name>
<keyword evidence="1" id="KW-0732">Signal</keyword>
<dbReference type="EMBL" id="JAALLT010000015">
    <property type="protein sequence ID" value="NGP78192.1"/>
    <property type="molecule type" value="Genomic_DNA"/>
</dbReference>
<evidence type="ECO:0000259" key="2">
    <source>
        <dbReference type="PROSITE" id="PS50835"/>
    </source>
</evidence>
<feature type="domain" description="Ig-like" evidence="2">
    <location>
        <begin position="434"/>
        <end position="513"/>
    </location>
</feature>
<evidence type="ECO:0000256" key="1">
    <source>
        <dbReference type="ARBA" id="ARBA00022729"/>
    </source>
</evidence>
<evidence type="ECO:0000313" key="4">
    <source>
        <dbReference type="Proteomes" id="UP000473278"/>
    </source>
</evidence>